<organism evidence="10 11">
    <name type="scientific">Deinococcus detaillensis</name>
    <dbReference type="NCBI Taxonomy" id="2592048"/>
    <lineage>
        <taxon>Bacteria</taxon>
        <taxon>Thermotogati</taxon>
        <taxon>Deinococcota</taxon>
        <taxon>Deinococci</taxon>
        <taxon>Deinococcales</taxon>
        <taxon>Deinococcaceae</taxon>
        <taxon>Deinococcus</taxon>
    </lineage>
</organism>
<accession>A0A553V2G6</accession>
<evidence type="ECO:0000256" key="6">
    <source>
        <dbReference type="ARBA" id="ARBA00022519"/>
    </source>
</evidence>
<evidence type="ECO:0000256" key="7">
    <source>
        <dbReference type="ARBA" id="ARBA00022729"/>
    </source>
</evidence>
<dbReference type="GO" id="GO:0012505">
    <property type="term" value="C:endomembrane system"/>
    <property type="evidence" value="ECO:0007669"/>
    <property type="project" value="UniProtKB-SubCell"/>
</dbReference>
<proteinExistence type="inferred from homology"/>
<evidence type="ECO:0000313" key="10">
    <source>
        <dbReference type="EMBL" id="TSA86431.1"/>
    </source>
</evidence>
<gene>
    <name evidence="10" type="ORF">FNU79_07190</name>
</gene>
<dbReference type="GO" id="GO:0042597">
    <property type="term" value="C:periplasmic space"/>
    <property type="evidence" value="ECO:0007669"/>
    <property type="project" value="UniProtKB-SubCell"/>
</dbReference>
<dbReference type="SUPFAM" id="SSF53850">
    <property type="entry name" value="Periplasmic binding protein-like II"/>
    <property type="match status" value="1"/>
</dbReference>
<keyword evidence="11" id="KW-1185">Reference proteome</keyword>
<dbReference type="Gene3D" id="3.40.190.10">
    <property type="entry name" value="Periplasmic binding protein-like II"/>
    <property type="match status" value="2"/>
</dbReference>
<comment type="subcellular location">
    <subcellularLocation>
        <location evidence="1">Endomembrane system</location>
    </subcellularLocation>
    <subcellularLocation>
        <location evidence="2">Periplasm</location>
    </subcellularLocation>
</comment>
<dbReference type="PANTHER" id="PTHR30024:SF47">
    <property type="entry name" value="TAURINE-BINDING PERIPLASMIC PROTEIN"/>
    <property type="match status" value="1"/>
</dbReference>
<keyword evidence="5" id="KW-1003">Cell membrane</keyword>
<evidence type="ECO:0000313" key="11">
    <source>
        <dbReference type="Proteomes" id="UP000316092"/>
    </source>
</evidence>
<evidence type="ECO:0000256" key="8">
    <source>
        <dbReference type="ARBA" id="ARBA00023136"/>
    </source>
</evidence>
<dbReference type="InterPro" id="IPR010067">
    <property type="entry name" value="ABC_SsuA_sub-bd"/>
</dbReference>
<evidence type="ECO:0000256" key="2">
    <source>
        <dbReference type="ARBA" id="ARBA00004418"/>
    </source>
</evidence>
<dbReference type="AlphaFoldDB" id="A0A553V2G6"/>
<evidence type="ECO:0000256" key="9">
    <source>
        <dbReference type="SAM" id="SignalP"/>
    </source>
</evidence>
<evidence type="ECO:0000256" key="1">
    <source>
        <dbReference type="ARBA" id="ARBA00004308"/>
    </source>
</evidence>
<name>A0A553V2G6_9DEIO</name>
<evidence type="ECO:0000256" key="5">
    <source>
        <dbReference type="ARBA" id="ARBA00022475"/>
    </source>
</evidence>
<dbReference type="GO" id="GO:0042626">
    <property type="term" value="F:ATPase-coupled transmembrane transporter activity"/>
    <property type="evidence" value="ECO:0007669"/>
    <property type="project" value="InterPro"/>
</dbReference>
<evidence type="ECO:0000256" key="3">
    <source>
        <dbReference type="ARBA" id="ARBA00010742"/>
    </source>
</evidence>
<keyword evidence="8" id="KW-0472">Membrane</keyword>
<feature type="signal peptide" evidence="9">
    <location>
        <begin position="1"/>
        <end position="37"/>
    </location>
</feature>
<dbReference type="OrthoDB" id="9814375at2"/>
<dbReference type="InterPro" id="IPR044527">
    <property type="entry name" value="NrtA/CpmA_ABC-bd_dom"/>
</dbReference>
<evidence type="ECO:0000256" key="4">
    <source>
        <dbReference type="ARBA" id="ARBA00022448"/>
    </source>
</evidence>
<keyword evidence="4" id="KW-0813">Transport</keyword>
<protein>
    <submittedName>
        <fullName evidence="10">ABC transporter substrate-binding protein</fullName>
    </submittedName>
</protein>
<reference evidence="10 11" key="1">
    <citation type="submission" date="2019-07" db="EMBL/GenBank/DDBJ databases">
        <title>Deinococcus detaillus sp. nov., isolated from humus soil in Antarctica.</title>
        <authorList>
            <person name="Zhang K."/>
        </authorList>
    </citation>
    <scope>NUCLEOTIDE SEQUENCE [LARGE SCALE GENOMIC DNA]</scope>
    <source>
        <strain evidence="10 11">H1</strain>
    </source>
</reference>
<feature type="chain" id="PRO_5021831714" evidence="9">
    <location>
        <begin position="38"/>
        <end position="364"/>
    </location>
</feature>
<sequence>MTHRTRKSLAVLILTSLSWSPAPLVLSQTLLSQSALAQSVTPPTASTVRIGFFPNLTHAPALVAYEKGYYDTQIKGVKVETKEFTSGTTLNEAFAAGALDIGFIGPGPVINGAAKGMPVQIIAGSANAGAVLVARKDSGVRTLADLAGKNVAIPALANTQDVLLRNMLSGAGLKSQSDNGDVTIVSVAPADVGSAFLNKQIDAALVPEPWGAVLEAQGHKVIADEKSIWRGGNYPAAVVIVNTKFAQANPEIVKGFLKAHLQAVALLNKSPAAAQVAVSSALLKLANQKIDPRALQRAMQRTKFTADVDTEALKEYGQLNINAGYSRKLPDFDKLVNLTMLYSLMETQSKLPKPGASRTLMGIK</sequence>
<dbReference type="PANTHER" id="PTHR30024">
    <property type="entry name" value="ALIPHATIC SULFONATES-BINDING PROTEIN-RELATED"/>
    <property type="match status" value="1"/>
</dbReference>
<dbReference type="GO" id="GO:0016020">
    <property type="term" value="C:membrane"/>
    <property type="evidence" value="ECO:0007669"/>
    <property type="project" value="InterPro"/>
</dbReference>
<dbReference type="Proteomes" id="UP000316092">
    <property type="component" value="Unassembled WGS sequence"/>
</dbReference>
<dbReference type="CDD" id="cd13553">
    <property type="entry name" value="PBP2_NrtA_CpmA_like"/>
    <property type="match status" value="1"/>
</dbReference>
<dbReference type="RefSeq" id="WP_143720197.1">
    <property type="nucleotide sequence ID" value="NZ_VKDB01000005.1"/>
</dbReference>
<keyword evidence="7 9" id="KW-0732">Signal</keyword>
<keyword evidence="6" id="KW-0997">Cell inner membrane</keyword>
<dbReference type="NCBIfam" id="TIGR01728">
    <property type="entry name" value="SsuA_fam"/>
    <property type="match status" value="1"/>
</dbReference>
<comment type="caution">
    <text evidence="10">The sequence shown here is derived from an EMBL/GenBank/DDBJ whole genome shotgun (WGS) entry which is preliminary data.</text>
</comment>
<comment type="similarity">
    <text evidence="3">Belongs to the bacterial solute-binding protein SsuA/TauA family.</text>
</comment>
<dbReference type="EMBL" id="VKDB01000005">
    <property type="protein sequence ID" value="TSA86431.1"/>
    <property type="molecule type" value="Genomic_DNA"/>
</dbReference>
<dbReference type="Pfam" id="PF13379">
    <property type="entry name" value="NMT1_2"/>
    <property type="match status" value="1"/>
</dbReference>